<organism evidence="3">
    <name type="scientific">Aliivibrio wodanis</name>
    <dbReference type="NCBI Taxonomy" id="80852"/>
    <lineage>
        <taxon>Bacteria</taxon>
        <taxon>Pseudomonadati</taxon>
        <taxon>Pseudomonadota</taxon>
        <taxon>Gammaproteobacteria</taxon>
        <taxon>Vibrionales</taxon>
        <taxon>Vibrionaceae</taxon>
        <taxon>Aliivibrio</taxon>
    </lineage>
</organism>
<proteinExistence type="predicted"/>
<dbReference type="EMBL" id="LR721753">
    <property type="protein sequence ID" value="VVV07012.1"/>
    <property type="molecule type" value="Genomic_DNA"/>
</dbReference>
<gene>
    <name evidence="3" type="ORF">AW0309160_04506</name>
</gene>
<feature type="chain" id="PRO_5024435586" evidence="2">
    <location>
        <begin position="23"/>
        <end position="260"/>
    </location>
</feature>
<feature type="compositionally biased region" description="Basic and acidic residues" evidence="1">
    <location>
        <begin position="87"/>
        <end position="98"/>
    </location>
</feature>
<sequence>MNNLKNSILLFVLLFTALPSVASELITVEEAEKRYKDILHSRQEPKEKLEQLKVLKQLLNTSREIDLMLNPQRNKKNVTSPSPVAKSKTESENNKELEQRLNIKEGERRQEQALRLMRIRELSTTYDSGFYMSEYVRIGKAVSADLIVNGSSHKNIDINNAIKNKKVFDGYRIIAEDSRELIVYNTRTKETSTVNQRSSEEIMSAMAFNHQLVQKYAEAVLMGELEVELKAKVNATKETQDPLAVSYPTAAMPTPYDSSN</sequence>
<feature type="signal peptide" evidence="2">
    <location>
        <begin position="1"/>
        <end position="22"/>
    </location>
</feature>
<evidence type="ECO:0000256" key="2">
    <source>
        <dbReference type="SAM" id="SignalP"/>
    </source>
</evidence>
<dbReference type="RefSeq" id="WP_192957894.1">
    <property type="nucleotide sequence ID" value="NZ_LR721753.1"/>
</dbReference>
<keyword evidence="2" id="KW-0732">Signal</keyword>
<name>A0A5Q4ZYR0_9GAMM</name>
<protein>
    <submittedName>
        <fullName evidence="3">Uncharacterized protein</fullName>
    </submittedName>
</protein>
<feature type="region of interest" description="Disordered" evidence="1">
    <location>
        <begin position="69"/>
        <end position="98"/>
    </location>
</feature>
<accession>A0A5Q4ZYR0</accession>
<dbReference type="AlphaFoldDB" id="A0A5Q4ZYR0"/>
<evidence type="ECO:0000256" key="1">
    <source>
        <dbReference type="SAM" id="MobiDB-lite"/>
    </source>
</evidence>
<geneLocation type="plasmid" evidence="3">
    <name>pAWOD_2</name>
</geneLocation>
<reference evidence="3" key="1">
    <citation type="submission" date="2019-09" db="EMBL/GenBank/DDBJ databases">
        <authorList>
            <person name="Hjerde E."/>
        </authorList>
    </citation>
    <scope>NUCLEOTIDE SEQUENCE [LARGE SCALE GENOMIC DNA]</scope>
    <source>
        <strain evidence="3">06/09/160</strain>
        <plasmid evidence="3">pAWOD_2</plasmid>
    </source>
</reference>
<evidence type="ECO:0000313" key="3">
    <source>
        <dbReference type="EMBL" id="VVV07012.1"/>
    </source>
</evidence>
<keyword evidence="3" id="KW-0614">Plasmid</keyword>